<evidence type="ECO:0000313" key="2">
    <source>
        <dbReference type="Proteomes" id="UP001617689"/>
    </source>
</evidence>
<reference evidence="1 2" key="1">
    <citation type="submission" date="2024-10" db="EMBL/GenBank/DDBJ databases">
        <authorList>
            <person name="Lu C.-H."/>
        </authorList>
    </citation>
    <scope>NUCLEOTIDE SEQUENCE [LARGE SCALE GENOMIC DNA]</scope>
    <source>
        <strain evidence="1 2">22ZTDG03-2</strain>
    </source>
</reference>
<organism evidence="1 2">
    <name type="scientific">Pectobacterium actinidiae</name>
    <dbReference type="NCBI Taxonomy" id="1507808"/>
    <lineage>
        <taxon>Bacteria</taxon>
        <taxon>Pseudomonadati</taxon>
        <taxon>Pseudomonadota</taxon>
        <taxon>Gammaproteobacteria</taxon>
        <taxon>Enterobacterales</taxon>
        <taxon>Pectobacteriaceae</taxon>
        <taxon>Pectobacterium</taxon>
    </lineage>
</organism>
<gene>
    <name evidence="1" type="ORF">ACIPUP_00695</name>
</gene>
<sequence length="144" mass="16516">MKLYHVTSPSSLVSIVKSGVYRCSTVNGDRGLNCFNTDKPRKTNVEQVFGGYGAMLIIECDDSVVIDEMPWRCHVPAGTNSHLVRIVDVCITEWAYLDDMGESWWTKFLPNRMREKAIKWQIDKLENNIRERLSSEMVNLSIIC</sequence>
<dbReference type="RefSeq" id="WP_400393682.1">
    <property type="nucleotide sequence ID" value="NZ_JBIXLL010000001.1"/>
</dbReference>
<accession>A0ABW8G4U3</accession>
<dbReference type="EMBL" id="JBIXLL010000001">
    <property type="protein sequence ID" value="MFJ5427673.1"/>
    <property type="molecule type" value="Genomic_DNA"/>
</dbReference>
<protein>
    <recommendedName>
        <fullName evidence="3">DUF4433 domain-containing protein</fullName>
    </recommendedName>
</protein>
<evidence type="ECO:0008006" key="3">
    <source>
        <dbReference type="Google" id="ProtNLM"/>
    </source>
</evidence>
<proteinExistence type="predicted"/>
<keyword evidence="2" id="KW-1185">Reference proteome</keyword>
<evidence type="ECO:0000313" key="1">
    <source>
        <dbReference type="EMBL" id="MFJ5427673.1"/>
    </source>
</evidence>
<comment type="caution">
    <text evidence="1">The sequence shown here is derived from an EMBL/GenBank/DDBJ whole genome shotgun (WGS) entry which is preliminary data.</text>
</comment>
<name>A0ABW8G4U3_9GAMM</name>
<dbReference type="Proteomes" id="UP001617689">
    <property type="component" value="Unassembled WGS sequence"/>
</dbReference>